<evidence type="ECO:0000313" key="2">
    <source>
        <dbReference type="EMBL" id="KAK6629125.1"/>
    </source>
</evidence>
<evidence type="ECO:0000313" key="3">
    <source>
        <dbReference type="Proteomes" id="UP001372834"/>
    </source>
</evidence>
<organism evidence="2 3">
    <name type="scientific">Polyplax serrata</name>
    <name type="common">Common mouse louse</name>
    <dbReference type="NCBI Taxonomy" id="468196"/>
    <lineage>
        <taxon>Eukaryota</taxon>
        <taxon>Metazoa</taxon>
        <taxon>Ecdysozoa</taxon>
        <taxon>Arthropoda</taxon>
        <taxon>Hexapoda</taxon>
        <taxon>Insecta</taxon>
        <taxon>Pterygota</taxon>
        <taxon>Neoptera</taxon>
        <taxon>Paraneoptera</taxon>
        <taxon>Psocodea</taxon>
        <taxon>Troctomorpha</taxon>
        <taxon>Phthiraptera</taxon>
        <taxon>Anoplura</taxon>
        <taxon>Polyplacidae</taxon>
        <taxon>Polyplax</taxon>
    </lineage>
</organism>
<gene>
    <name evidence="2" type="ORF">RUM43_002942</name>
</gene>
<proteinExistence type="predicted"/>
<reference evidence="2 3" key="1">
    <citation type="submission" date="2023-10" db="EMBL/GenBank/DDBJ databases">
        <title>Genomes of two closely related lineages of the louse Polyplax serrata with different host specificities.</title>
        <authorList>
            <person name="Martinu J."/>
            <person name="Tarabai H."/>
            <person name="Stefka J."/>
            <person name="Hypsa V."/>
        </authorList>
    </citation>
    <scope>NUCLEOTIDE SEQUENCE [LARGE SCALE GENOMIC DNA]</scope>
    <source>
        <strain evidence="2">HR10_N</strain>
    </source>
</reference>
<sequence length="97" mass="10930">MLSAMMSLRHPRPPSHKSTSRQLRSGVTEGIRPTVQGLTGKAHPCPLGTFPHFKYLLESSIEPKSNMANGGNECSIWKWADLERAGKFVERPRWKKT</sequence>
<feature type="compositionally biased region" description="Basic residues" evidence="1">
    <location>
        <begin position="9"/>
        <end position="19"/>
    </location>
</feature>
<comment type="caution">
    <text evidence="2">The sequence shown here is derived from an EMBL/GenBank/DDBJ whole genome shotgun (WGS) entry which is preliminary data.</text>
</comment>
<name>A0AAN8P2S5_POLSC</name>
<feature type="region of interest" description="Disordered" evidence="1">
    <location>
        <begin position="1"/>
        <end position="28"/>
    </location>
</feature>
<dbReference type="AlphaFoldDB" id="A0AAN8P2S5"/>
<dbReference type="Proteomes" id="UP001372834">
    <property type="component" value="Unassembled WGS sequence"/>
</dbReference>
<evidence type="ECO:0000256" key="1">
    <source>
        <dbReference type="SAM" id="MobiDB-lite"/>
    </source>
</evidence>
<dbReference type="EMBL" id="JAWJWE010000036">
    <property type="protein sequence ID" value="KAK6629125.1"/>
    <property type="molecule type" value="Genomic_DNA"/>
</dbReference>
<accession>A0AAN8P2S5</accession>
<protein>
    <submittedName>
        <fullName evidence="2">Uncharacterized protein</fullName>
    </submittedName>
</protein>